<evidence type="ECO:0000313" key="11">
    <source>
        <dbReference type="Proteomes" id="UP001165586"/>
    </source>
</evidence>
<dbReference type="CDD" id="cd17299">
    <property type="entry name" value="acetolactate_decarboxylase"/>
    <property type="match status" value="1"/>
</dbReference>
<dbReference type="PIRSF" id="PIRSF001332">
    <property type="entry name" value="Acetolac_decarb"/>
    <property type="match status" value="1"/>
</dbReference>
<keyword evidence="6 9" id="KW-0210">Decarboxylase</keyword>
<comment type="catalytic activity">
    <reaction evidence="1 9">
        <text>(2S)-2-acetolactate + H(+) = (R)-acetoin + CO2</text>
        <dbReference type="Rhea" id="RHEA:21580"/>
        <dbReference type="ChEBI" id="CHEBI:15378"/>
        <dbReference type="ChEBI" id="CHEBI:15686"/>
        <dbReference type="ChEBI" id="CHEBI:16526"/>
        <dbReference type="ChEBI" id="CHEBI:58476"/>
        <dbReference type="EC" id="4.1.1.5"/>
    </reaction>
</comment>
<name>A0ABT2H2G1_9MICO</name>
<proteinExistence type="inferred from homology"/>
<organism evidence="10 11">
    <name type="scientific">Herbiconiux daphne</name>
    <dbReference type="NCBI Taxonomy" id="2970914"/>
    <lineage>
        <taxon>Bacteria</taxon>
        <taxon>Bacillati</taxon>
        <taxon>Actinomycetota</taxon>
        <taxon>Actinomycetes</taxon>
        <taxon>Micrococcales</taxon>
        <taxon>Microbacteriaceae</taxon>
        <taxon>Herbiconiux</taxon>
    </lineage>
</organism>
<comment type="similarity">
    <text evidence="3 9">Belongs to the alpha-acetolactate decarboxylase family.</text>
</comment>
<evidence type="ECO:0000256" key="9">
    <source>
        <dbReference type="PIRNR" id="PIRNR001332"/>
    </source>
</evidence>
<evidence type="ECO:0000256" key="8">
    <source>
        <dbReference type="ARBA" id="ARBA00023239"/>
    </source>
</evidence>
<dbReference type="EMBL" id="JANLCJ010000003">
    <property type="protein sequence ID" value="MCS5734136.1"/>
    <property type="molecule type" value="Genomic_DNA"/>
</dbReference>
<sequence length="245" mass="26163">MRRNAAREKVVTQFSIVDALVAGLFDGVFTVEQVGRSGHLGLGCGDHMDGELVVLDGVFRLFHGDGTVTVLDAGESVAFAEVVDFEADSSELVETVPSLDALVADIRQRVVSENVFHAVRFDAHFASVSLREAKRQAKPYRPLADAVHDQREAVVTDVAGTLLGFVAPRFFQGISVAGPHFHFVSASGEVGGHVLGLTDATGELSIETYAGVTVRLPTSADYLAADLDLDDVDGAIRHAESDHQH</sequence>
<dbReference type="PANTHER" id="PTHR35524:SF1">
    <property type="entry name" value="ALPHA-ACETOLACTATE DECARBOXYLASE"/>
    <property type="match status" value="1"/>
</dbReference>
<comment type="pathway">
    <text evidence="2 9">Polyol metabolism; (R,R)-butane-2,3-diol biosynthesis; (R,R)-butane-2,3-diol from pyruvate: step 2/3.</text>
</comment>
<evidence type="ECO:0000256" key="3">
    <source>
        <dbReference type="ARBA" id="ARBA00007106"/>
    </source>
</evidence>
<gene>
    <name evidence="10" type="ORF">N1032_10340</name>
</gene>
<evidence type="ECO:0000313" key="10">
    <source>
        <dbReference type="EMBL" id="MCS5734136.1"/>
    </source>
</evidence>
<evidence type="ECO:0000256" key="5">
    <source>
        <dbReference type="ARBA" id="ARBA00020164"/>
    </source>
</evidence>
<dbReference type="InterPro" id="IPR005128">
    <property type="entry name" value="Acetolactate_a_deCO2ase"/>
</dbReference>
<evidence type="ECO:0000256" key="7">
    <source>
        <dbReference type="ARBA" id="ARBA00023061"/>
    </source>
</evidence>
<comment type="caution">
    <text evidence="10">The sequence shown here is derived from an EMBL/GenBank/DDBJ whole genome shotgun (WGS) entry which is preliminary data.</text>
</comment>
<keyword evidence="7 9" id="KW-0005">Acetoin biosynthesis</keyword>
<keyword evidence="11" id="KW-1185">Reference proteome</keyword>
<dbReference type="PANTHER" id="PTHR35524">
    <property type="entry name" value="ALPHA-ACETOLACTATE DECARBOXYLASE"/>
    <property type="match status" value="1"/>
</dbReference>
<protein>
    <recommendedName>
        <fullName evidence="5 9">Alpha-acetolactate decarboxylase</fullName>
        <ecNumber evidence="4 9">4.1.1.5</ecNumber>
    </recommendedName>
</protein>
<evidence type="ECO:0000256" key="1">
    <source>
        <dbReference type="ARBA" id="ARBA00001784"/>
    </source>
</evidence>
<dbReference type="Proteomes" id="UP001165586">
    <property type="component" value="Unassembled WGS sequence"/>
</dbReference>
<dbReference type="EC" id="4.1.1.5" evidence="4 9"/>
<evidence type="ECO:0000256" key="6">
    <source>
        <dbReference type="ARBA" id="ARBA00022793"/>
    </source>
</evidence>
<dbReference type="SUPFAM" id="SSF117856">
    <property type="entry name" value="AF0104/ALDC/Ptd012-like"/>
    <property type="match status" value="1"/>
</dbReference>
<keyword evidence="8 9" id="KW-0456">Lyase</keyword>
<evidence type="ECO:0000256" key="2">
    <source>
        <dbReference type="ARBA" id="ARBA00005170"/>
    </source>
</evidence>
<reference evidence="10" key="1">
    <citation type="submission" date="2022-08" db="EMBL/GenBank/DDBJ databases">
        <authorList>
            <person name="Deng Y."/>
            <person name="Han X.-F."/>
            <person name="Zhang Y.-Q."/>
        </authorList>
    </citation>
    <scope>NUCLEOTIDE SEQUENCE</scope>
    <source>
        <strain evidence="10">CPCC 203386</strain>
    </source>
</reference>
<accession>A0ABT2H2G1</accession>
<dbReference type="Gene3D" id="3.30.1330.80">
    <property type="entry name" value="Hypothetical protein, similar to alpha- acetolactate decarboxylase, domain 2"/>
    <property type="match status" value="2"/>
</dbReference>
<dbReference type="RefSeq" id="WP_259538985.1">
    <property type="nucleotide sequence ID" value="NZ_JANLCJ010000003.1"/>
</dbReference>
<dbReference type="Pfam" id="PF03306">
    <property type="entry name" value="AAL_decarboxy"/>
    <property type="match status" value="1"/>
</dbReference>
<evidence type="ECO:0000256" key="4">
    <source>
        <dbReference type="ARBA" id="ARBA00013204"/>
    </source>
</evidence>